<dbReference type="Gene3D" id="1.25.40.10">
    <property type="entry name" value="Tetratricopeptide repeat domain"/>
    <property type="match status" value="2"/>
</dbReference>
<keyword evidence="3" id="KW-0802">TPR repeat</keyword>
<dbReference type="NCBIfam" id="TIGR00756">
    <property type="entry name" value="PPR"/>
    <property type="match status" value="2"/>
</dbReference>
<reference evidence="6" key="1">
    <citation type="submission" date="2019-07" db="EMBL/GenBank/DDBJ databases">
        <title>De Novo Assembly of kiwifruit Actinidia rufa.</title>
        <authorList>
            <person name="Sugita-Konishi S."/>
            <person name="Sato K."/>
            <person name="Mori E."/>
            <person name="Abe Y."/>
            <person name="Kisaki G."/>
            <person name="Hamano K."/>
            <person name="Suezawa K."/>
            <person name="Otani M."/>
            <person name="Fukuda T."/>
            <person name="Manabe T."/>
            <person name="Gomi K."/>
            <person name="Tabuchi M."/>
            <person name="Akimitsu K."/>
            <person name="Kataoka I."/>
        </authorList>
    </citation>
    <scope>NUCLEOTIDE SEQUENCE [LARGE SCALE GENOMIC DNA]</scope>
    <source>
        <strain evidence="6">cv. Fuchu</strain>
    </source>
</reference>
<evidence type="ECO:0000313" key="6">
    <source>
        <dbReference type="Proteomes" id="UP000585474"/>
    </source>
</evidence>
<dbReference type="AlphaFoldDB" id="A0A7J0DS04"/>
<organism evidence="5 6">
    <name type="scientific">Actinidia rufa</name>
    <dbReference type="NCBI Taxonomy" id="165716"/>
    <lineage>
        <taxon>Eukaryota</taxon>
        <taxon>Viridiplantae</taxon>
        <taxon>Streptophyta</taxon>
        <taxon>Embryophyta</taxon>
        <taxon>Tracheophyta</taxon>
        <taxon>Spermatophyta</taxon>
        <taxon>Magnoliopsida</taxon>
        <taxon>eudicotyledons</taxon>
        <taxon>Gunneridae</taxon>
        <taxon>Pentapetalae</taxon>
        <taxon>asterids</taxon>
        <taxon>Ericales</taxon>
        <taxon>Actinidiaceae</taxon>
        <taxon>Actinidia</taxon>
    </lineage>
</organism>
<proteinExistence type="inferred from homology"/>
<dbReference type="SMART" id="SM00028">
    <property type="entry name" value="TPR"/>
    <property type="match status" value="3"/>
</dbReference>
<evidence type="ECO:0000313" key="5">
    <source>
        <dbReference type="EMBL" id="GFS41120.1"/>
    </source>
</evidence>
<dbReference type="EMBL" id="BJWL01000363">
    <property type="protein sequence ID" value="GFS41120.1"/>
    <property type="molecule type" value="Genomic_DNA"/>
</dbReference>
<evidence type="ECO:0000256" key="1">
    <source>
        <dbReference type="ARBA" id="ARBA00007626"/>
    </source>
</evidence>
<evidence type="ECO:0000256" key="2">
    <source>
        <dbReference type="ARBA" id="ARBA00022737"/>
    </source>
</evidence>
<dbReference type="InterPro" id="IPR019734">
    <property type="entry name" value="TPR_rpt"/>
</dbReference>
<dbReference type="OrthoDB" id="1890565at2759"/>
<dbReference type="GO" id="GO:0003729">
    <property type="term" value="F:mRNA binding"/>
    <property type="evidence" value="ECO:0007669"/>
    <property type="project" value="UniProtKB-ARBA"/>
</dbReference>
<evidence type="ECO:0000256" key="4">
    <source>
        <dbReference type="PROSITE-ProRule" id="PRU00708"/>
    </source>
</evidence>
<name>A0A7J0DS04_9ERIC</name>
<keyword evidence="6" id="KW-1185">Reference proteome</keyword>
<dbReference type="InterPro" id="IPR011990">
    <property type="entry name" value="TPR-like_helical_dom_sf"/>
</dbReference>
<dbReference type="Pfam" id="PF01535">
    <property type="entry name" value="PPR"/>
    <property type="match status" value="2"/>
</dbReference>
<accession>A0A7J0DS04</accession>
<dbReference type="PROSITE" id="PS50005">
    <property type="entry name" value="TPR"/>
    <property type="match status" value="1"/>
</dbReference>
<comment type="similarity">
    <text evidence="1">Belongs to the PPR family. P subfamily.</text>
</comment>
<feature type="repeat" description="PPR" evidence="4">
    <location>
        <begin position="173"/>
        <end position="207"/>
    </location>
</feature>
<dbReference type="PANTHER" id="PTHR45717:SF10">
    <property type="entry name" value="OS10G0501000 PROTEIN"/>
    <property type="match status" value="1"/>
</dbReference>
<dbReference type="PROSITE" id="PS51375">
    <property type="entry name" value="PPR"/>
    <property type="match status" value="2"/>
</dbReference>
<protein>
    <submittedName>
        <fullName evidence="5">Tetratricopeptide repeat (TPR)-like superfamily protein</fullName>
    </submittedName>
</protein>
<dbReference type="GO" id="GO:0005739">
    <property type="term" value="C:mitochondrion"/>
    <property type="evidence" value="ECO:0007669"/>
    <property type="project" value="TreeGrafter"/>
</dbReference>
<comment type="caution">
    <text evidence="5">The sequence shown here is derived from an EMBL/GenBank/DDBJ whole genome shotgun (WGS) entry which is preliminary data.</text>
</comment>
<sequence length="454" mass="52587">MKLLRSWNPSNLWGDCCNGVISRGFREMFYSTQTLTNDSLYKRISVAGDPRVSMLPILDQWVEGGRTVDRSEIKTIINFLRKFKRFKHALQLSEWMSHRWNLDPSPGDIAVQLDLVLKVHGIEPAEKYFRDIPDSLKTFHVYRALLICYANEKSLGKAEAIMQKMTEFRMLRNSLPYNVMLNLYSKLGNQEKFDALIQEMEEKGISWDTCTLHIQLNKYAAVSDINGMEKLLSRMEDKSQFTTDWNAYITAANGYLKAGLAKKSLEMLKKSEQHIDDKRRGFAYEMLLTLYASLGNKDELNRIWNLYKKMGKIYNRGYFRMISSLIKLSDLNGAENMLVEWESRNPSFDFDIPNLLINAYCKKGLLEKAEAYISRAIERGNEPTTGTYDRLATAYHKNKQIEKAVEAMKKAIQANRRGWELNCVTLTACVEYLKKNGDIELSEEFMRLLPKNGR</sequence>
<feature type="repeat" description="PPR" evidence="4">
    <location>
        <begin position="349"/>
        <end position="383"/>
    </location>
</feature>
<feature type="repeat" description="TPR" evidence="3">
    <location>
        <begin position="385"/>
        <end position="418"/>
    </location>
</feature>
<dbReference type="PANTHER" id="PTHR45717">
    <property type="entry name" value="OS12G0527900 PROTEIN"/>
    <property type="match status" value="1"/>
</dbReference>
<evidence type="ECO:0000256" key="3">
    <source>
        <dbReference type="PROSITE-ProRule" id="PRU00339"/>
    </source>
</evidence>
<keyword evidence="2" id="KW-0677">Repeat</keyword>
<gene>
    <name evidence="5" type="ORF">Acr_00g0072470</name>
</gene>
<dbReference type="Proteomes" id="UP000585474">
    <property type="component" value="Unassembled WGS sequence"/>
</dbReference>
<dbReference type="SUPFAM" id="SSF48452">
    <property type="entry name" value="TPR-like"/>
    <property type="match status" value="1"/>
</dbReference>
<dbReference type="InterPro" id="IPR002885">
    <property type="entry name" value="PPR_rpt"/>
</dbReference>